<feature type="transmembrane region" description="Helical" evidence="9">
    <location>
        <begin position="157"/>
        <end position="177"/>
    </location>
</feature>
<dbReference type="GO" id="GO:0005886">
    <property type="term" value="C:plasma membrane"/>
    <property type="evidence" value="ECO:0007669"/>
    <property type="project" value="UniProtKB-SubCell"/>
</dbReference>
<dbReference type="UniPathway" id="UPA00148"/>
<evidence type="ECO:0000313" key="11">
    <source>
        <dbReference type="Proteomes" id="UP000243073"/>
    </source>
</evidence>
<comment type="caution">
    <text evidence="10">The sequence shown here is derived from an EMBL/GenBank/DDBJ whole genome shotgun (WGS) entry which is preliminary data.</text>
</comment>
<evidence type="ECO:0000313" key="10">
    <source>
        <dbReference type="EMBL" id="OIN09607.1"/>
    </source>
</evidence>
<evidence type="ECO:0000256" key="1">
    <source>
        <dbReference type="ARBA" id="ARBA00004651"/>
    </source>
</evidence>
<evidence type="ECO:0000256" key="5">
    <source>
        <dbReference type="ARBA" id="ARBA00022573"/>
    </source>
</evidence>
<keyword evidence="5" id="KW-0169">Cobalamin biosynthesis</keyword>
<dbReference type="Pfam" id="PF03186">
    <property type="entry name" value="CobD_Cbib"/>
    <property type="match status" value="1"/>
</dbReference>
<sequence>MSGLSLLEQPLTQLSIAILLSLLLPASRVQQVLTQGLQQLGSRLNGEHYTARYLHLAGGALLLCLLLPLGATYWSLSVLSPWPALLEPLLLWCCLDLGRLSRALPQSLQQSHEQQPLVRLTLAPLCLRQTDPLSSLGLHKTLAEVAILRLAADAALLCWYLFGGIYVALLFTLLRYAVQAWPLKLAHWRAFGLLPSVLYRAMAWLPFQLLALTLLIYPGSIRAIKAWPQGRLWAYPASGRLLAVAAAGVDAGLGGPRRYTDATDYYPKLGSKNYLNAASTRALLYRLVIALLFWLSLAWTLVLVPLFKGQVLHG</sequence>
<reference evidence="10 11" key="1">
    <citation type="submission" date="2016-07" db="EMBL/GenBank/DDBJ databases">
        <title>Draft Genome Sequence of Oceanisphaera psychrotolerans, isolated from coastal sediment samples.</title>
        <authorList>
            <person name="Zhuo S."/>
            <person name="Ruan Z."/>
        </authorList>
    </citation>
    <scope>NUCLEOTIDE SEQUENCE [LARGE SCALE GENOMIC DNA]</scope>
    <source>
        <strain evidence="10 11">LAM-WHM-ZC</strain>
    </source>
</reference>
<dbReference type="Proteomes" id="UP000243073">
    <property type="component" value="Unassembled WGS sequence"/>
</dbReference>
<gene>
    <name evidence="10" type="ORF">BFR47_14110</name>
</gene>
<dbReference type="STRING" id="1414654.BFR47_14110"/>
<keyword evidence="11" id="KW-1185">Reference proteome</keyword>
<dbReference type="PANTHER" id="PTHR34308:SF1">
    <property type="entry name" value="COBALAMIN BIOSYNTHESIS PROTEIN CBIB"/>
    <property type="match status" value="1"/>
</dbReference>
<comment type="similarity">
    <text evidence="3">Belongs to the CobD/CbiB family.</text>
</comment>
<keyword evidence="6 9" id="KW-0812">Transmembrane</keyword>
<dbReference type="GO" id="GO:0048472">
    <property type="term" value="F:threonine-phosphate decarboxylase activity"/>
    <property type="evidence" value="ECO:0007669"/>
    <property type="project" value="InterPro"/>
</dbReference>
<dbReference type="PANTHER" id="PTHR34308">
    <property type="entry name" value="COBALAMIN BIOSYNTHESIS PROTEIN CBIB"/>
    <property type="match status" value="1"/>
</dbReference>
<evidence type="ECO:0000256" key="9">
    <source>
        <dbReference type="SAM" id="Phobius"/>
    </source>
</evidence>
<evidence type="ECO:0000256" key="8">
    <source>
        <dbReference type="ARBA" id="ARBA00023136"/>
    </source>
</evidence>
<dbReference type="EMBL" id="MDKE01000020">
    <property type="protein sequence ID" value="OIN09607.1"/>
    <property type="molecule type" value="Genomic_DNA"/>
</dbReference>
<accession>A0A1J4QGT2</accession>
<dbReference type="GO" id="GO:0009236">
    <property type="term" value="P:cobalamin biosynthetic process"/>
    <property type="evidence" value="ECO:0007669"/>
    <property type="project" value="UniProtKB-UniPathway"/>
</dbReference>
<feature type="transmembrane region" description="Helical" evidence="9">
    <location>
        <begin position="283"/>
        <end position="307"/>
    </location>
</feature>
<dbReference type="AlphaFoldDB" id="A0A1J4QGT2"/>
<dbReference type="OrthoDB" id="5586491at2"/>
<evidence type="ECO:0000256" key="2">
    <source>
        <dbReference type="ARBA" id="ARBA00004953"/>
    </source>
</evidence>
<feature type="transmembrane region" description="Helical" evidence="9">
    <location>
        <begin position="53"/>
        <end position="76"/>
    </location>
</feature>
<protein>
    <submittedName>
        <fullName evidence="10">Cobalamin biosynthesis protein CbiB</fullName>
    </submittedName>
</protein>
<dbReference type="RefSeq" id="WP_071472615.1">
    <property type="nucleotide sequence ID" value="NZ_MDKE01000020.1"/>
</dbReference>
<evidence type="ECO:0000256" key="6">
    <source>
        <dbReference type="ARBA" id="ARBA00022692"/>
    </source>
</evidence>
<organism evidence="10 11">
    <name type="scientific">Oceanisphaera psychrotolerans</name>
    <dbReference type="NCBI Taxonomy" id="1414654"/>
    <lineage>
        <taxon>Bacteria</taxon>
        <taxon>Pseudomonadati</taxon>
        <taxon>Pseudomonadota</taxon>
        <taxon>Gammaproteobacteria</taxon>
        <taxon>Aeromonadales</taxon>
        <taxon>Aeromonadaceae</taxon>
        <taxon>Oceanisphaera</taxon>
    </lineage>
</organism>
<feature type="transmembrane region" description="Helical" evidence="9">
    <location>
        <begin position="197"/>
        <end position="217"/>
    </location>
</feature>
<comment type="subcellular location">
    <subcellularLocation>
        <location evidence="1">Cell membrane</location>
        <topology evidence="1">Multi-pass membrane protein</topology>
    </subcellularLocation>
</comment>
<keyword evidence="7 9" id="KW-1133">Transmembrane helix</keyword>
<proteinExistence type="inferred from homology"/>
<evidence type="ECO:0000256" key="3">
    <source>
        <dbReference type="ARBA" id="ARBA00006263"/>
    </source>
</evidence>
<evidence type="ECO:0000256" key="4">
    <source>
        <dbReference type="ARBA" id="ARBA00022475"/>
    </source>
</evidence>
<comment type="pathway">
    <text evidence="2">Cofactor biosynthesis; adenosylcobalamin biosynthesis.</text>
</comment>
<keyword evidence="4" id="KW-1003">Cell membrane</keyword>
<keyword evidence="8 9" id="KW-0472">Membrane</keyword>
<evidence type="ECO:0000256" key="7">
    <source>
        <dbReference type="ARBA" id="ARBA00022989"/>
    </source>
</evidence>
<dbReference type="InterPro" id="IPR004485">
    <property type="entry name" value="Cobalamin_biosynth_CobD/CbiB"/>
</dbReference>
<name>A0A1J4QGT2_9GAMM</name>